<dbReference type="Proteomes" id="UP001214854">
    <property type="component" value="Unassembled WGS sequence"/>
</dbReference>
<dbReference type="PRINTS" id="PR00081">
    <property type="entry name" value="GDHRDH"/>
</dbReference>
<dbReference type="EMBL" id="JAQQKX010000002">
    <property type="protein sequence ID" value="MDC7682518.1"/>
    <property type="molecule type" value="Genomic_DNA"/>
</dbReference>
<comment type="similarity">
    <text evidence="1 3">Belongs to the short-chain dehydrogenases/reductases (SDR) family.</text>
</comment>
<evidence type="ECO:0000313" key="5">
    <source>
        <dbReference type="Proteomes" id="UP001214854"/>
    </source>
</evidence>
<evidence type="ECO:0000256" key="2">
    <source>
        <dbReference type="ARBA" id="ARBA00023002"/>
    </source>
</evidence>
<dbReference type="InterPro" id="IPR002347">
    <property type="entry name" value="SDR_fam"/>
</dbReference>
<dbReference type="PANTHER" id="PTHR44169:SF6">
    <property type="entry name" value="NADPH-DEPENDENT 1-ACYLDIHYDROXYACETONE PHOSPHATE REDUCTASE"/>
    <property type="match status" value="1"/>
</dbReference>
<protein>
    <submittedName>
        <fullName evidence="4">SDR family NAD(P)-dependent oxidoreductase</fullName>
    </submittedName>
</protein>
<keyword evidence="5" id="KW-1185">Reference proteome</keyword>
<evidence type="ECO:0000313" key="4">
    <source>
        <dbReference type="EMBL" id="MDC7682518.1"/>
    </source>
</evidence>
<dbReference type="PANTHER" id="PTHR44169">
    <property type="entry name" value="NADPH-DEPENDENT 1-ACYLDIHYDROXYACETONE PHOSPHATE REDUCTASE"/>
    <property type="match status" value="1"/>
</dbReference>
<dbReference type="SUPFAM" id="SSF51735">
    <property type="entry name" value="NAD(P)-binding Rossmann-fold domains"/>
    <property type="match status" value="1"/>
</dbReference>
<dbReference type="PRINTS" id="PR00080">
    <property type="entry name" value="SDRFAMILY"/>
</dbReference>
<gene>
    <name evidence="4" type="ORF">PQU92_04475</name>
</gene>
<comment type="caution">
    <text evidence="4">The sequence shown here is derived from an EMBL/GenBank/DDBJ whole genome shotgun (WGS) entry which is preliminary data.</text>
</comment>
<dbReference type="InterPro" id="IPR020904">
    <property type="entry name" value="Sc_DH/Rdtase_CS"/>
</dbReference>
<dbReference type="Pfam" id="PF00106">
    <property type="entry name" value="adh_short"/>
    <property type="match status" value="1"/>
</dbReference>
<keyword evidence="2" id="KW-0560">Oxidoreductase</keyword>
<evidence type="ECO:0000256" key="3">
    <source>
        <dbReference type="RuleBase" id="RU000363"/>
    </source>
</evidence>
<accession>A0ABT5HR30</accession>
<evidence type="ECO:0000256" key="1">
    <source>
        <dbReference type="ARBA" id="ARBA00006484"/>
    </source>
</evidence>
<name>A0ABT5HR30_9CAUL</name>
<organism evidence="4 5">
    <name type="scientific">Asticcacaulis aquaticus</name>
    <dbReference type="NCBI Taxonomy" id="2984212"/>
    <lineage>
        <taxon>Bacteria</taxon>
        <taxon>Pseudomonadati</taxon>
        <taxon>Pseudomonadota</taxon>
        <taxon>Alphaproteobacteria</taxon>
        <taxon>Caulobacterales</taxon>
        <taxon>Caulobacteraceae</taxon>
        <taxon>Asticcacaulis</taxon>
    </lineage>
</organism>
<proteinExistence type="inferred from homology"/>
<dbReference type="PROSITE" id="PS00061">
    <property type="entry name" value="ADH_SHORT"/>
    <property type="match status" value="1"/>
</dbReference>
<reference evidence="4 5" key="1">
    <citation type="submission" date="2023-01" db="EMBL/GenBank/DDBJ databases">
        <title>Novel species of the genus Asticcacaulis isolated from rivers.</title>
        <authorList>
            <person name="Lu H."/>
        </authorList>
    </citation>
    <scope>NUCLEOTIDE SEQUENCE [LARGE SCALE GENOMIC DNA]</scope>
    <source>
        <strain evidence="4 5">BYS171W</strain>
    </source>
</reference>
<dbReference type="InterPro" id="IPR036291">
    <property type="entry name" value="NAD(P)-bd_dom_sf"/>
</dbReference>
<sequence>MSLSNQVIVVTGANRGIGAATVRELLTRDVKKIYAAARNTASLPDFNDPRVVPLTLDITNDAQVKAAAETASDADVILNNAGTAIFTDVLNSPLEEIGSDFNANLYGTLRVMQAFAPKLVARGSGTIANVISVVGLVAVASLGGYSASKAALLSVTQSARAGLKDTGVKVLGIFPGPIDTDLARDIPLEKATPETAAARIVAGLEAGEEYIFTDPVSDHIGHTWRTNAPGLEAAMSGAE</sequence>
<dbReference type="Gene3D" id="3.40.50.720">
    <property type="entry name" value="NAD(P)-binding Rossmann-like Domain"/>
    <property type="match status" value="1"/>
</dbReference>
<dbReference type="RefSeq" id="WP_272747004.1">
    <property type="nucleotide sequence ID" value="NZ_JAQQKX010000002.1"/>
</dbReference>